<dbReference type="SFLD" id="SFLDS00005">
    <property type="entry name" value="Isoprenoid_Synthase_Type_I"/>
    <property type="match status" value="1"/>
</dbReference>
<sequence>MSGLAASLGITLDEAAGPERELVDALEHGLQLVEQALDRDVALTDPIAHSMTRYLKDAGGKRTRPMLVMLAAQLGDGVTDDVVAAAEVVEITHLASLYHDDVMDRATLRRGVPAAQEVWGNSVAILAGDLLFARAGAVGARLGPEFAAIHANTFERMCLGQLHETLGPQGADPVEHYIQVLADKTGSLIASAAELGALMGNADPACRQPLRDFGERIGVAFQLVDDVLDLSSSPETGKVAGTDLRTGVMTLPLLRLRAAAASDADAAALLADIDRKGDDFPDAVARLREHPATLDTLAEAERWRDGAHEALTALPAGPVRDALDAFAASLVTRTR</sequence>
<dbReference type="STRING" id="399736.SAMN04489720_2237"/>
<evidence type="ECO:0000313" key="8">
    <source>
        <dbReference type="Proteomes" id="UP000198822"/>
    </source>
</evidence>
<dbReference type="EMBL" id="LT629695">
    <property type="protein sequence ID" value="SDH74746.1"/>
    <property type="molecule type" value="Genomic_DNA"/>
</dbReference>
<evidence type="ECO:0000256" key="5">
    <source>
        <dbReference type="ARBA" id="ARBA00022842"/>
    </source>
</evidence>
<keyword evidence="8" id="KW-1185">Reference proteome</keyword>
<dbReference type="InterPro" id="IPR008949">
    <property type="entry name" value="Isoprenoid_synthase_dom_sf"/>
</dbReference>
<dbReference type="InterPro" id="IPR000092">
    <property type="entry name" value="Polyprenyl_synt"/>
</dbReference>
<keyword evidence="3 6" id="KW-0808">Transferase</keyword>
<dbReference type="GO" id="GO:0046872">
    <property type="term" value="F:metal ion binding"/>
    <property type="evidence" value="ECO:0007669"/>
    <property type="project" value="UniProtKB-KW"/>
</dbReference>
<dbReference type="Gene3D" id="1.10.600.10">
    <property type="entry name" value="Farnesyl Diphosphate Synthase"/>
    <property type="match status" value="1"/>
</dbReference>
<evidence type="ECO:0000313" key="7">
    <source>
        <dbReference type="EMBL" id="SDH74746.1"/>
    </source>
</evidence>
<organism evidence="7 8">
    <name type="scientific">Agrococcus jejuensis</name>
    <dbReference type="NCBI Taxonomy" id="399736"/>
    <lineage>
        <taxon>Bacteria</taxon>
        <taxon>Bacillati</taxon>
        <taxon>Actinomycetota</taxon>
        <taxon>Actinomycetes</taxon>
        <taxon>Micrococcales</taxon>
        <taxon>Microbacteriaceae</taxon>
        <taxon>Agrococcus</taxon>
    </lineage>
</organism>
<dbReference type="InterPro" id="IPR033749">
    <property type="entry name" value="Polyprenyl_synt_CS"/>
</dbReference>
<dbReference type="SFLD" id="SFLDG01017">
    <property type="entry name" value="Polyprenyl_Transferase_Like"/>
    <property type="match status" value="1"/>
</dbReference>
<dbReference type="AlphaFoldDB" id="A0A1G8EXX1"/>
<dbReference type="Proteomes" id="UP000198822">
    <property type="component" value="Chromosome I"/>
</dbReference>
<name>A0A1G8EXX1_9MICO</name>
<evidence type="ECO:0000256" key="4">
    <source>
        <dbReference type="ARBA" id="ARBA00022723"/>
    </source>
</evidence>
<protein>
    <submittedName>
        <fullName evidence="7">Heptaprenyl diphosphate synthase</fullName>
    </submittedName>
</protein>
<dbReference type="PANTHER" id="PTHR12001:SF69">
    <property type="entry name" value="ALL TRANS-POLYPRENYL-DIPHOSPHATE SYNTHASE PDSS1"/>
    <property type="match status" value="1"/>
</dbReference>
<dbReference type="RefSeq" id="WP_172802306.1">
    <property type="nucleotide sequence ID" value="NZ_LT629695.1"/>
</dbReference>
<dbReference type="Pfam" id="PF00348">
    <property type="entry name" value="polyprenyl_synt"/>
    <property type="match status" value="1"/>
</dbReference>
<dbReference type="GO" id="GO:0004659">
    <property type="term" value="F:prenyltransferase activity"/>
    <property type="evidence" value="ECO:0007669"/>
    <property type="project" value="InterPro"/>
</dbReference>
<dbReference type="SUPFAM" id="SSF48576">
    <property type="entry name" value="Terpenoid synthases"/>
    <property type="match status" value="1"/>
</dbReference>
<comment type="similarity">
    <text evidence="2 6">Belongs to the FPP/GGPP synthase family.</text>
</comment>
<proteinExistence type="inferred from homology"/>
<keyword evidence="4" id="KW-0479">Metal-binding</keyword>
<accession>A0A1G8EXX1</accession>
<evidence type="ECO:0000256" key="3">
    <source>
        <dbReference type="ARBA" id="ARBA00022679"/>
    </source>
</evidence>
<gene>
    <name evidence="7" type="ORF">SAMN04489720_2237</name>
</gene>
<dbReference type="PANTHER" id="PTHR12001">
    <property type="entry name" value="GERANYLGERANYL PYROPHOSPHATE SYNTHASE"/>
    <property type="match status" value="1"/>
</dbReference>
<dbReference type="PROSITE" id="PS00444">
    <property type="entry name" value="POLYPRENYL_SYNTHASE_2"/>
    <property type="match status" value="1"/>
</dbReference>
<reference evidence="8" key="1">
    <citation type="submission" date="2016-10" db="EMBL/GenBank/DDBJ databases">
        <authorList>
            <person name="Varghese N."/>
            <person name="Submissions S."/>
        </authorList>
    </citation>
    <scope>NUCLEOTIDE SEQUENCE [LARGE SCALE GENOMIC DNA]</scope>
    <source>
        <strain evidence="8">DSM 22002</strain>
    </source>
</reference>
<evidence type="ECO:0000256" key="1">
    <source>
        <dbReference type="ARBA" id="ARBA00001946"/>
    </source>
</evidence>
<evidence type="ECO:0000256" key="6">
    <source>
        <dbReference type="RuleBase" id="RU004466"/>
    </source>
</evidence>
<evidence type="ECO:0000256" key="2">
    <source>
        <dbReference type="ARBA" id="ARBA00006706"/>
    </source>
</evidence>
<keyword evidence="5" id="KW-0460">Magnesium</keyword>
<comment type="cofactor">
    <cofactor evidence="1">
        <name>Mg(2+)</name>
        <dbReference type="ChEBI" id="CHEBI:18420"/>
    </cofactor>
</comment>
<dbReference type="GO" id="GO:0008299">
    <property type="term" value="P:isoprenoid biosynthetic process"/>
    <property type="evidence" value="ECO:0007669"/>
    <property type="project" value="InterPro"/>
</dbReference>
<dbReference type="CDD" id="cd00685">
    <property type="entry name" value="Trans_IPPS_HT"/>
    <property type="match status" value="1"/>
</dbReference>